<sequence>MFRQKLYFVKKIISIKQVKIRAATNIEKQKNEACISHGIYSIKNFAAKMSNANAEYIIWIDEKKELDESDNEALGSSPRALSQLSSEDSHLEDVKKVLEKIQRDLESINRLTEQLDSVAEARRGVGNGADAKTYEDLKEQLQKTMKETNEWKSSFIKELSTSKTNIIYLIDATAELKTRITAFKSKTKDAEPGSKNVYKQNCRAKETIRAIFKWTSIAKRCFGKTMPLWDQLASKANSLKQEWSHIAALCGALNQQLRSDAEEMARRLQNHQQHSRSWKETFKNFGVFLGKIILGIIGGVIGGAIGAAA</sequence>
<keyword evidence="1" id="KW-0175">Coiled coil</keyword>
<keyword evidence="4" id="KW-1185">Reference proteome</keyword>
<feature type="non-terminal residue" evidence="3">
    <location>
        <position position="309"/>
    </location>
</feature>
<organism evidence="3 4">
    <name type="scientific">Reticulomyxa filosa</name>
    <dbReference type="NCBI Taxonomy" id="46433"/>
    <lineage>
        <taxon>Eukaryota</taxon>
        <taxon>Sar</taxon>
        <taxon>Rhizaria</taxon>
        <taxon>Retaria</taxon>
        <taxon>Foraminifera</taxon>
        <taxon>Monothalamids</taxon>
        <taxon>Reticulomyxidae</taxon>
        <taxon>Reticulomyxa</taxon>
    </lineage>
</organism>
<dbReference type="EMBL" id="ASPP01017293">
    <property type="protein sequence ID" value="ETO17078.1"/>
    <property type="molecule type" value="Genomic_DNA"/>
</dbReference>
<dbReference type="AlphaFoldDB" id="X6MSW9"/>
<reference evidence="3 4" key="1">
    <citation type="journal article" date="2013" name="Curr. Biol.">
        <title>The Genome of the Foraminiferan Reticulomyxa filosa.</title>
        <authorList>
            <person name="Glockner G."/>
            <person name="Hulsmann N."/>
            <person name="Schleicher M."/>
            <person name="Noegel A.A."/>
            <person name="Eichinger L."/>
            <person name="Gallinger C."/>
            <person name="Pawlowski J."/>
            <person name="Sierra R."/>
            <person name="Euteneuer U."/>
            <person name="Pillet L."/>
            <person name="Moustafa A."/>
            <person name="Platzer M."/>
            <person name="Groth M."/>
            <person name="Szafranski K."/>
            <person name="Schliwa M."/>
        </authorList>
    </citation>
    <scope>NUCLEOTIDE SEQUENCE [LARGE SCALE GENOMIC DNA]</scope>
</reference>
<keyword evidence="2" id="KW-1133">Transmembrane helix</keyword>
<keyword evidence="2" id="KW-0472">Membrane</keyword>
<evidence type="ECO:0000256" key="2">
    <source>
        <dbReference type="SAM" id="Phobius"/>
    </source>
</evidence>
<protein>
    <submittedName>
        <fullName evidence="3">Chromosome segregation protein</fullName>
    </submittedName>
</protein>
<comment type="caution">
    <text evidence="3">The sequence shown here is derived from an EMBL/GenBank/DDBJ whole genome shotgun (WGS) entry which is preliminary data.</text>
</comment>
<evidence type="ECO:0000256" key="1">
    <source>
        <dbReference type="SAM" id="Coils"/>
    </source>
</evidence>
<evidence type="ECO:0000313" key="3">
    <source>
        <dbReference type="EMBL" id="ETO17078.1"/>
    </source>
</evidence>
<gene>
    <name evidence="3" type="ORF">RFI_20256</name>
</gene>
<name>X6MSW9_RETFI</name>
<evidence type="ECO:0000313" key="4">
    <source>
        <dbReference type="Proteomes" id="UP000023152"/>
    </source>
</evidence>
<feature type="coiled-coil region" evidence="1">
    <location>
        <begin position="91"/>
        <end position="154"/>
    </location>
</feature>
<dbReference type="Proteomes" id="UP000023152">
    <property type="component" value="Unassembled WGS sequence"/>
</dbReference>
<accession>X6MSW9</accession>
<keyword evidence="2" id="KW-0812">Transmembrane</keyword>
<proteinExistence type="predicted"/>
<feature type="transmembrane region" description="Helical" evidence="2">
    <location>
        <begin position="285"/>
        <end position="308"/>
    </location>
</feature>